<organism evidence="3 4">
    <name type="scientific">Paraburkholderia megapolitana</name>
    <dbReference type="NCBI Taxonomy" id="420953"/>
    <lineage>
        <taxon>Bacteria</taxon>
        <taxon>Pseudomonadati</taxon>
        <taxon>Pseudomonadota</taxon>
        <taxon>Betaproteobacteria</taxon>
        <taxon>Burkholderiales</taxon>
        <taxon>Burkholderiaceae</taxon>
        <taxon>Paraburkholderia</taxon>
    </lineage>
</organism>
<proteinExistence type="predicted"/>
<dbReference type="AlphaFoldDB" id="A0A1I3VRM9"/>
<dbReference type="GO" id="GO:0016787">
    <property type="term" value="F:hydrolase activity"/>
    <property type="evidence" value="ECO:0007669"/>
    <property type="project" value="UniProtKB-KW"/>
</dbReference>
<reference evidence="3 4" key="1">
    <citation type="submission" date="2016-10" db="EMBL/GenBank/DDBJ databases">
        <authorList>
            <person name="de Groot N.N."/>
        </authorList>
    </citation>
    <scope>NUCLEOTIDE SEQUENCE [LARGE SCALE GENOMIC DNA]</scope>
    <source>
        <strain evidence="3 4">LMG 23650</strain>
    </source>
</reference>
<dbReference type="Pfam" id="PF07859">
    <property type="entry name" value="Abhydrolase_3"/>
    <property type="match status" value="1"/>
</dbReference>
<evidence type="ECO:0000259" key="2">
    <source>
        <dbReference type="Pfam" id="PF07859"/>
    </source>
</evidence>
<protein>
    <submittedName>
        <fullName evidence="3">Acetyl esterase</fullName>
    </submittedName>
</protein>
<feature type="domain" description="Alpha/beta hydrolase fold-3" evidence="2">
    <location>
        <begin position="83"/>
        <end position="293"/>
    </location>
</feature>
<dbReference type="OrthoDB" id="9794445at2"/>
<dbReference type="PANTHER" id="PTHR48081:SF8">
    <property type="entry name" value="ALPHA_BETA HYDROLASE FOLD-3 DOMAIN-CONTAINING PROTEIN-RELATED"/>
    <property type="match status" value="1"/>
</dbReference>
<dbReference type="SUPFAM" id="SSF53474">
    <property type="entry name" value="alpha/beta-Hydrolases"/>
    <property type="match status" value="1"/>
</dbReference>
<dbReference type="EMBL" id="FOQU01000014">
    <property type="protein sequence ID" value="SFJ97799.1"/>
    <property type="molecule type" value="Genomic_DNA"/>
</dbReference>
<dbReference type="InterPro" id="IPR050300">
    <property type="entry name" value="GDXG_lipolytic_enzyme"/>
</dbReference>
<dbReference type="Gene3D" id="3.40.50.1820">
    <property type="entry name" value="alpha/beta hydrolase"/>
    <property type="match status" value="1"/>
</dbReference>
<name>A0A1I3VRM9_9BURK</name>
<evidence type="ECO:0000256" key="1">
    <source>
        <dbReference type="ARBA" id="ARBA00022801"/>
    </source>
</evidence>
<dbReference type="PANTHER" id="PTHR48081">
    <property type="entry name" value="AB HYDROLASE SUPERFAMILY PROTEIN C4A8.06C"/>
    <property type="match status" value="1"/>
</dbReference>
<keyword evidence="1" id="KW-0378">Hydrolase</keyword>
<gene>
    <name evidence="3" type="ORF">SAMN05192543_114121</name>
</gene>
<keyword evidence="4" id="KW-1185">Reference proteome</keyword>
<dbReference type="InterPro" id="IPR013094">
    <property type="entry name" value="AB_hydrolase_3"/>
</dbReference>
<dbReference type="Proteomes" id="UP000199548">
    <property type="component" value="Unassembled WGS sequence"/>
</dbReference>
<dbReference type="RefSeq" id="WP_091020177.1">
    <property type="nucleotide sequence ID" value="NZ_CP041745.1"/>
</dbReference>
<dbReference type="STRING" id="420953.SAMN05192543_114121"/>
<evidence type="ECO:0000313" key="4">
    <source>
        <dbReference type="Proteomes" id="UP000199548"/>
    </source>
</evidence>
<dbReference type="InterPro" id="IPR029058">
    <property type="entry name" value="AB_hydrolase_fold"/>
</dbReference>
<sequence length="323" mass="35448">MPVSPSVGKFLNHQREASTVNMTELEPPAARDYFDFFALHCDIAPRPLHTVEDVLIDTRDGAQIAARIYYPCEPNWADPVPALLYFHAGGYVVGSLKSAEGVCRMLAAEARCAVVSVDYRLAPEYRFPCAVNDAIDALCWLFNKAPSLAIDTRRLAIGGESAGATLATVGAVYARDAHIPLALQMLIYPGLSARIDTDAHRQYGEGYFVSLRTIRWIQRTYLENADDLDDWRFAPLDGERNAPSSWSGLAPAWIASAECDPSQDMHLAYAGKLRSHGNRVDIHLYPGMIHGFFSMGSVIPEAAIAHQDAVDILRAALGTTELE</sequence>
<accession>A0A1I3VRM9</accession>
<evidence type="ECO:0000313" key="3">
    <source>
        <dbReference type="EMBL" id="SFJ97799.1"/>
    </source>
</evidence>